<evidence type="ECO:0000313" key="7">
    <source>
        <dbReference type="EMBL" id="KAK7540852.1"/>
    </source>
</evidence>
<dbReference type="Pfam" id="PF13520">
    <property type="entry name" value="AA_permease_2"/>
    <property type="match status" value="1"/>
</dbReference>
<name>A0ABR1M067_9PEZI</name>
<gene>
    <name evidence="7" type="ORF">J3D65DRAFT_257710</name>
</gene>
<feature type="transmembrane region" description="Helical" evidence="6">
    <location>
        <begin position="408"/>
        <end position="428"/>
    </location>
</feature>
<feature type="transmembrane region" description="Helical" evidence="6">
    <location>
        <begin position="166"/>
        <end position="186"/>
    </location>
</feature>
<keyword evidence="2" id="KW-0813">Transport</keyword>
<dbReference type="PROSITE" id="PS00218">
    <property type="entry name" value="AMINO_ACID_PERMEASE_1"/>
    <property type="match status" value="1"/>
</dbReference>
<feature type="transmembrane region" description="Helical" evidence="6">
    <location>
        <begin position="483"/>
        <end position="502"/>
    </location>
</feature>
<dbReference type="PANTHER" id="PTHR45649">
    <property type="entry name" value="AMINO-ACID PERMEASE BAT1"/>
    <property type="match status" value="1"/>
</dbReference>
<keyword evidence="4 6" id="KW-1133">Transmembrane helix</keyword>
<feature type="transmembrane region" description="Helical" evidence="6">
    <location>
        <begin position="330"/>
        <end position="354"/>
    </location>
</feature>
<evidence type="ECO:0000256" key="1">
    <source>
        <dbReference type="ARBA" id="ARBA00004141"/>
    </source>
</evidence>
<evidence type="ECO:0000256" key="2">
    <source>
        <dbReference type="ARBA" id="ARBA00022448"/>
    </source>
</evidence>
<keyword evidence="5 6" id="KW-0472">Membrane</keyword>
<comment type="subcellular location">
    <subcellularLocation>
        <location evidence="1">Membrane</location>
        <topology evidence="1">Multi-pass membrane protein</topology>
    </subcellularLocation>
</comment>
<dbReference type="InterPro" id="IPR004840">
    <property type="entry name" value="Amino_acid_permease_CS"/>
</dbReference>
<evidence type="ECO:0000256" key="6">
    <source>
        <dbReference type="SAM" id="Phobius"/>
    </source>
</evidence>
<keyword evidence="3 6" id="KW-0812">Transmembrane</keyword>
<dbReference type="Proteomes" id="UP001360953">
    <property type="component" value="Unassembled WGS sequence"/>
</dbReference>
<protein>
    <submittedName>
        <fullName evidence="7">Amino acid/polyamine transporter I</fullName>
    </submittedName>
</protein>
<dbReference type="RefSeq" id="XP_066657783.1">
    <property type="nucleotide sequence ID" value="XM_066794845.1"/>
</dbReference>
<dbReference type="InterPro" id="IPR002293">
    <property type="entry name" value="AA/rel_permease1"/>
</dbReference>
<evidence type="ECO:0000256" key="5">
    <source>
        <dbReference type="ARBA" id="ARBA00023136"/>
    </source>
</evidence>
<sequence>MKTKSSDVVSNDTPLDYAVENGDGGTILNASGHTQELERNFSVWSAASVGICTGNTWAALGGSIVVSLLNGGPPGVIYELFAASFFYWLIAACIAELASAIPSSSGVYHWASVTAGPKYGRAVGYFAGWWNFFAWIFGSASMSSILANEMLAMYGLFHSSFVPQAWHTFVVYVIMTWCCCLTVLFANRALPAVNELGLFLILAGVFVTVLVCAIMPSTTGSGHASNDFVWRDWLNQTGWTSDGFVFVAGMLNASFAVGTPDCIAHLAEEIPKPSTNVPKAIAAQMVVGLTTAVIYLVAIFYSISDFEALLSNTYTSPLAELYYQATSSRAGALGLIIVVFLPTVCTCIGTYITAGRMLWTLARDGATPFSSTMGSISARHKNPFAATLVCGVVCTVLGAIYVGSTTAFNAFVGSYVVLATLSYLAAILPHILTRRKYLAPGPFALKGWAAYAIPAVSSAYICAFVVIYCFPYSMPVSAGNMNYSSLIIGGLTILVGAWWLWIRGRGYVGPQGLNEGAFVGGHGH</sequence>
<feature type="transmembrane region" description="Helical" evidence="6">
    <location>
        <begin position="198"/>
        <end position="218"/>
    </location>
</feature>
<feature type="transmembrane region" description="Helical" evidence="6">
    <location>
        <begin position="280"/>
        <end position="303"/>
    </location>
</feature>
<dbReference type="PANTHER" id="PTHR45649:SF27">
    <property type="entry name" value="CHOLINE TRANSPORTER (EUROFUNG)"/>
    <property type="match status" value="1"/>
</dbReference>
<dbReference type="GeneID" id="92027751"/>
<feature type="transmembrane region" description="Helical" evidence="6">
    <location>
        <begin position="122"/>
        <end position="146"/>
    </location>
</feature>
<dbReference type="Gene3D" id="1.20.1740.10">
    <property type="entry name" value="Amino acid/polyamine transporter I"/>
    <property type="match status" value="1"/>
</dbReference>
<evidence type="ECO:0000256" key="4">
    <source>
        <dbReference type="ARBA" id="ARBA00022989"/>
    </source>
</evidence>
<evidence type="ECO:0000313" key="8">
    <source>
        <dbReference type="Proteomes" id="UP001360953"/>
    </source>
</evidence>
<feature type="transmembrane region" description="Helical" evidence="6">
    <location>
        <begin position="383"/>
        <end position="402"/>
    </location>
</feature>
<reference evidence="7 8" key="1">
    <citation type="submission" date="2024-04" db="EMBL/GenBank/DDBJ databases">
        <title>Phyllosticta paracitricarpa is synonymous to the EU quarantine fungus P. citricarpa based on phylogenomic analyses.</title>
        <authorList>
            <consortium name="Lawrence Berkeley National Laboratory"/>
            <person name="Van ingen-buijs V.A."/>
            <person name="Van westerhoven A.C."/>
            <person name="Haridas S."/>
            <person name="Skiadas P."/>
            <person name="Martin F."/>
            <person name="Groenewald J.Z."/>
            <person name="Crous P.W."/>
            <person name="Seidl M.F."/>
        </authorList>
    </citation>
    <scope>NUCLEOTIDE SEQUENCE [LARGE SCALE GENOMIC DNA]</scope>
    <source>
        <strain evidence="7 8">CPC 17464</strain>
    </source>
</reference>
<accession>A0ABR1M067</accession>
<feature type="transmembrane region" description="Helical" evidence="6">
    <location>
        <begin position="80"/>
        <end position="101"/>
    </location>
</feature>
<feature type="transmembrane region" description="Helical" evidence="6">
    <location>
        <begin position="448"/>
        <end position="471"/>
    </location>
</feature>
<dbReference type="PIRSF" id="PIRSF006060">
    <property type="entry name" value="AA_transporter"/>
    <property type="match status" value="1"/>
</dbReference>
<organism evidence="7 8">
    <name type="scientific">Phyllosticta citribraziliensis</name>
    <dbReference type="NCBI Taxonomy" id="989973"/>
    <lineage>
        <taxon>Eukaryota</taxon>
        <taxon>Fungi</taxon>
        <taxon>Dikarya</taxon>
        <taxon>Ascomycota</taxon>
        <taxon>Pezizomycotina</taxon>
        <taxon>Dothideomycetes</taxon>
        <taxon>Dothideomycetes incertae sedis</taxon>
        <taxon>Botryosphaeriales</taxon>
        <taxon>Phyllostictaceae</taxon>
        <taxon>Phyllosticta</taxon>
    </lineage>
</organism>
<feature type="transmembrane region" description="Helical" evidence="6">
    <location>
        <begin position="41"/>
        <end position="60"/>
    </location>
</feature>
<keyword evidence="8" id="KW-1185">Reference proteome</keyword>
<dbReference type="EMBL" id="JBBPEH010000003">
    <property type="protein sequence ID" value="KAK7540852.1"/>
    <property type="molecule type" value="Genomic_DNA"/>
</dbReference>
<evidence type="ECO:0000256" key="3">
    <source>
        <dbReference type="ARBA" id="ARBA00022692"/>
    </source>
</evidence>
<comment type="caution">
    <text evidence="7">The sequence shown here is derived from an EMBL/GenBank/DDBJ whole genome shotgun (WGS) entry which is preliminary data.</text>
</comment>
<proteinExistence type="predicted"/>